<dbReference type="Proteomes" id="UP000054558">
    <property type="component" value="Unassembled WGS sequence"/>
</dbReference>
<keyword evidence="4" id="KW-1185">Reference proteome</keyword>
<dbReference type="EMBL" id="DF237846">
    <property type="protein sequence ID" value="GAQ91984.1"/>
    <property type="molecule type" value="Genomic_DNA"/>
</dbReference>
<evidence type="ECO:0000256" key="2">
    <source>
        <dbReference type="SAM" id="Phobius"/>
    </source>
</evidence>
<organism evidence="3 4">
    <name type="scientific">Klebsormidium nitens</name>
    <name type="common">Green alga</name>
    <name type="synonym">Ulothrix nitens</name>
    <dbReference type="NCBI Taxonomy" id="105231"/>
    <lineage>
        <taxon>Eukaryota</taxon>
        <taxon>Viridiplantae</taxon>
        <taxon>Streptophyta</taxon>
        <taxon>Klebsormidiophyceae</taxon>
        <taxon>Klebsormidiales</taxon>
        <taxon>Klebsormidiaceae</taxon>
        <taxon>Klebsormidium</taxon>
    </lineage>
</organism>
<feature type="compositionally biased region" description="Pro residues" evidence="1">
    <location>
        <begin position="153"/>
        <end position="179"/>
    </location>
</feature>
<protein>
    <submittedName>
        <fullName evidence="3">Uncharacterized protein</fullName>
    </submittedName>
</protein>
<evidence type="ECO:0000313" key="3">
    <source>
        <dbReference type="EMBL" id="GAQ91984.1"/>
    </source>
</evidence>
<accession>A0A1Y1IMG1</accession>
<dbReference type="AlphaFoldDB" id="A0A1Y1IMG1"/>
<sequence>MVSGISEPHVVGLQLLFESGNESASFNIITTQENGISGPVGVSVQRTGPSTWSTSVGANTFGPTYQNYFTTQNTAGVATCRLLPDGSIVYTAGGGSGCSPSQMGAFSSPVTQPPLNAAGPRLLGPGVLPDATTRAALIAASGKSFNPLFRELQPPPNQPPPSSSPPPPFQAVPPPPHAPCDPNYVESCSGTGNGSIAFSILTSGQNMDSMDGGSITSAMTPIAIRSLDFGHTPPALFTSAVAAASSYIACAALFLTQTPADGSGSALFFAPDSGMLSFLVSGPAPSGSVYMIAGAQTMGCSASDAWQAAAGATAPGCAWRVTLAGLYARYDAITSTAATSALHPENWGGLYGLYLFKKAEIVVPSSTVTVDPANVSSIQGEAGSMEMGGVFGYEASVSGTEGITAFAAYFPGEIQPVDPTDSGSGGSGSRRRLLTDITPTEATVTAPVASGLLFLKQGNRTFAPNNGTLMFGGVSDAGVDSFFLSAFRYSNCTPQQLNKVTGFDGCVWTQVPHNITLAYNATAQTMALGNLGKGTWNSVYMLLSVSSLPPPPAPPVIEQSPPPSAETAGSNGYLAPLVGAVAGLFVLSGLVMMVACGKRKKRQE</sequence>
<proteinExistence type="predicted"/>
<keyword evidence="2" id="KW-0812">Transmembrane</keyword>
<evidence type="ECO:0000256" key="1">
    <source>
        <dbReference type="SAM" id="MobiDB-lite"/>
    </source>
</evidence>
<keyword evidence="2" id="KW-0472">Membrane</keyword>
<feature type="region of interest" description="Disordered" evidence="1">
    <location>
        <begin position="147"/>
        <end position="185"/>
    </location>
</feature>
<name>A0A1Y1IMG1_KLENI</name>
<evidence type="ECO:0000313" key="4">
    <source>
        <dbReference type="Proteomes" id="UP000054558"/>
    </source>
</evidence>
<gene>
    <name evidence="3" type="ORF">KFL_008970040</name>
</gene>
<feature type="transmembrane region" description="Helical" evidence="2">
    <location>
        <begin position="573"/>
        <end position="596"/>
    </location>
</feature>
<keyword evidence="2" id="KW-1133">Transmembrane helix</keyword>
<reference evidence="3 4" key="1">
    <citation type="journal article" date="2014" name="Nat. Commun.">
        <title>Klebsormidium flaccidum genome reveals primary factors for plant terrestrial adaptation.</title>
        <authorList>
            <person name="Hori K."/>
            <person name="Maruyama F."/>
            <person name="Fujisawa T."/>
            <person name="Togashi T."/>
            <person name="Yamamoto N."/>
            <person name="Seo M."/>
            <person name="Sato S."/>
            <person name="Yamada T."/>
            <person name="Mori H."/>
            <person name="Tajima N."/>
            <person name="Moriyama T."/>
            <person name="Ikeuchi M."/>
            <person name="Watanabe M."/>
            <person name="Wada H."/>
            <person name="Kobayashi K."/>
            <person name="Saito M."/>
            <person name="Masuda T."/>
            <person name="Sasaki-Sekimoto Y."/>
            <person name="Mashiguchi K."/>
            <person name="Awai K."/>
            <person name="Shimojima M."/>
            <person name="Masuda S."/>
            <person name="Iwai M."/>
            <person name="Nobusawa T."/>
            <person name="Narise T."/>
            <person name="Kondo S."/>
            <person name="Saito H."/>
            <person name="Sato R."/>
            <person name="Murakawa M."/>
            <person name="Ihara Y."/>
            <person name="Oshima-Yamada Y."/>
            <person name="Ohtaka K."/>
            <person name="Satoh M."/>
            <person name="Sonobe K."/>
            <person name="Ishii M."/>
            <person name="Ohtani R."/>
            <person name="Kanamori-Sato M."/>
            <person name="Honoki R."/>
            <person name="Miyazaki D."/>
            <person name="Mochizuki H."/>
            <person name="Umetsu J."/>
            <person name="Higashi K."/>
            <person name="Shibata D."/>
            <person name="Kamiya Y."/>
            <person name="Sato N."/>
            <person name="Nakamura Y."/>
            <person name="Tabata S."/>
            <person name="Ida S."/>
            <person name="Kurokawa K."/>
            <person name="Ohta H."/>
        </authorList>
    </citation>
    <scope>NUCLEOTIDE SEQUENCE [LARGE SCALE GENOMIC DNA]</scope>
    <source>
        <strain evidence="3 4">NIES-2285</strain>
    </source>
</reference>